<evidence type="ECO:0000313" key="1">
    <source>
        <dbReference type="EMBL" id="CAD8066530.1"/>
    </source>
</evidence>
<accession>A0A8S1LFK8</accession>
<proteinExistence type="predicted"/>
<dbReference type="AlphaFoldDB" id="A0A8S1LFK8"/>
<dbReference type="Proteomes" id="UP000688137">
    <property type="component" value="Unassembled WGS sequence"/>
</dbReference>
<comment type="caution">
    <text evidence="1">The sequence shown here is derived from an EMBL/GenBank/DDBJ whole genome shotgun (WGS) entry which is preliminary data.</text>
</comment>
<dbReference type="EMBL" id="CAJJDM010000038">
    <property type="protein sequence ID" value="CAD8066530.1"/>
    <property type="molecule type" value="Genomic_DNA"/>
</dbReference>
<organism evidence="1 2">
    <name type="scientific">Paramecium primaurelia</name>
    <dbReference type="NCBI Taxonomy" id="5886"/>
    <lineage>
        <taxon>Eukaryota</taxon>
        <taxon>Sar</taxon>
        <taxon>Alveolata</taxon>
        <taxon>Ciliophora</taxon>
        <taxon>Intramacronucleata</taxon>
        <taxon>Oligohymenophorea</taxon>
        <taxon>Peniculida</taxon>
        <taxon>Parameciidae</taxon>
        <taxon>Paramecium</taxon>
    </lineage>
</organism>
<dbReference type="OMA" id="YLHIREP"/>
<sequence length="127" mass="14890">MLTKSAKGDQLHQTITTINYKSIITSEKRSGEIPQYMNGKCKIKLRKEKLYLPYLHIREPSLPTLKSPVNKQQQQLNSMSWISLIQVQNKPRDRSISIANETYFQRTRQVSFLENLLKQLNKNKKQS</sequence>
<keyword evidence="2" id="KW-1185">Reference proteome</keyword>
<evidence type="ECO:0000313" key="2">
    <source>
        <dbReference type="Proteomes" id="UP000688137"/>
    </source>
</evidence>
<gene>
    <name evidence="1" type="ORF">PPRIM_AZ9-3.1.T0390135</name>
</gene>
<name>A0A8S1LFK8_PARPR</name>
<protein>
    <submittedName>
        <fullName evidence="1">Uncharacterized protein</fullName>
    </submittedName>
</protein>
<reference evidence="1" key="1">
    <citation type="submission" date="2021-01" db="EMBL/GenBank/DDBJ databases">
        <authorList>
            <consortium name="Genoscope - CEA"/>
            <person name="William W."/>
        </authorList>
    </citation>
    <scope>NUCLEOTIDE SEQUENCE</scope>
</reference>